<comment type="caution">
    <text evidence="2">The sequence shown here is derived from an EMBL/GenBank/DDBJ whole genome shotgun (WGS) entry which is preliminary data.</text>
</comment>
<evidence type="ECO:0000313" key="3">
    <source>
        <dbReference type="Proteomes" id="UP000305546"/>
    </source>
</evidence>
<dbReference type="RefSeq" id="WP_139095625.1">
    <property type="nucleotide sequence ID" value="NZ_VDFW01000004.1"/>
</dbReference>
<evidence type="ECO:0000313" key="2">
    <source>
        <dbReference type="EMBL" id="TNC28006.1"/>
    </source>
</evidence>
<keyword evidence="1" id="KW-0812">Transmembrane</keyword>
<protein>
    <submittedName>
        <fullName evidence="2">Uncharacterized protein</fullName>
    </submittedName>
</protein>
<feature type="transmembrane region" description="Helical" evidence="1">
    <location>
        <begin position="143"/>
        <end position="167"/>
    </location>
</feature>
<feature type="transmembrane region" description="Helical" evidence="1">
    <location>
        <begin position="92"/>
        <end position="111"/>
    </location>
</feature>
<sequence>MVTGSLIAIAFGLVFVEVNSGGLPAPWALTVRIAGAVAAAGLLLALRGRRRDQDPGTGLGGRRYWTIVLVEAIALFGGLAVINGVFKHGELGVAWTAFVVGVHFFALGKAFRLNRFHLLGAALALLGVAGFVLDARGAGAGTIALVAGVLSGAALFTTVAASLTMAARQAPRSPGR</sequence>
<feature type="transmembrane region" description="Helical" evidence="1">
    <location>
        <begin position="67"/>
        <end position="86"/>
    </location>
</feature>
<evidence type="ECO:0000256" key="1">
    <source>
        <dbReference type="SAM" id="Phobius"/>
    </source>
</evidence>
<keyword evidence="3" id="KW-1185">Reference proteome</keyword>
<dbReference type="Proteomes" id="UP000305546">
    <property type="component" value="Unassembled WGS sequence"/>
</dbReference>
<proteinExistence type="predicted"/>
<dbReference type="OrthoDB" id="4955088at2"/>
<feature type="transmembrane region" description="Helical" evidence="1">
    <location>
        <begin position="30"/>
        <end position="46"/>
    </location>
</feature>
<reference evidence="2 3" key="1">
    <citation type="submission" date="2019-06" db="EMBL/GenBank/DDBJ databases">
        <title>Amycolatopsis alkalitolerans sp. nov., isolated from Gastrodia elata Blume.</title>
        <authorList>
            <person name="Narsing Rao M.P."/>
            <person name="Li W.J."/>
        </authorList>
    </citation>
    <scope>NUCLEOTIDE SEQUENCE [LARGE SCALE GENOMIC DNA]</scope>
    <source>
        <strain evidence="2 3">SYSUP0005</strain>
    </source>
</reference>
<organism evidence="2 3">
    <name type="scientific">Amycolatopsis alkalitolerans</name>
    <dbReference type="NCBI Taxonomy" id="2547244"/>
    <lineage>
        <taxon>Bacteria</taxon>
        <taxon>Bacillati</taxon>
        <taxon>Actinomycetota</taxon>
        <taxon>Actinomycetes</taxon>
        <taxon>Pseudonocardiales</taxon>
        <taxon>Pseudonocardiaceae</taxon>
        <taxon>Amycolatopsis</taxon>
    </lineage>
</organism>
<dbReference type="EMBL" id="VDFW01000004">
    <property type="protein sequence ID" value="TNC28006.1"/>
    <property type="molecule type" value="Genomic_DNA"/>
</dbReference>
<feature type="transmembrane region" description="Helical" evidence="1">
    <location>
        <begin position="118"/>
        <end position="137"/>
    </location>
</feature>
<name>A0A5C4M4G2_9PSEU</name>
<dbReference type="AlphaFoldDB" id="A0A5C4M4G2"/>
<keyword evidence="1" id="KW-1133">Transmembrane helix</keyword>
<accession>A0A5C4M4G2</accession>
<gene>
    <name evidence="2" type="ORF">FG385_06105</name>
</gene>
<keyword evidence="1" id="KW-0472">Membrane</keyword>